<comment type="caution">
    <text evidence="2">The sequence shown here is derived from an EMBL/GenBank/DDBJ whole genome shotgun (WGS) entry which is preliminary data.</text>
</comment>
<name>A0A9E1BAD8_9BACT</name>
<evidence type="ECO:0000313" key="3">
    <source>
        <dbReference type="Proteomes" id="UP000824019"/>
    </source>
</evidence>
<dbReference type="InterPro" id="IPR025824">
    <property type="entry name" value="OB-fold_nuc-bd_dom"/>
</dbReference>
<accession>A0A9E1BAD8</accession>
<organism evidence="2 3">
    <name type="scientific">Campylobacter concisus</name>
    <dbReference type="NCBI Taxonomy" id="199"/>
    <lineage>
        <taxon>Bacteria</taxon>
        <taxon>Pseudomonadati</taxon>
        <taxon>Campylobacterota</taxon>
        <taxon>Epsilonproteobacteria</taxon>
        <taxon>Campylobacterales</taxon>
        <taxon>Campylobacteraceae</taxon>
        <taxon>Campylobacter</taxon>
    </lineage>
</organism>
<dbReference type="Pfam" id="PF13742">
    <property type="entry name" value="tRNA_anti_2"/>
    <property type="match status" value="1"/>
</dbReference>
<evidence type="ECO:0000259" key="1">
    <source>
        <dbReference type="Pfam" id="PF13742"/>
    </source>
</evidence>
<feature type="domain" description="OB-fold nucleic acid binding" evidence="1">
    <location>
        <begin position="2"/>
        <end position="52"/>
    </location>
</feature>
<sequence length="52" mass="5785">MLSVSELNEKAKALLEATLDYVEVSGEISRLTKHASGHWYFTLKDEKSSISA</sequence>
<dbReference type="PANTHER" id="PTHR30008:SF0">
    <property type="entry name" value="EXODEOXYRIBONUCLEASE 7 LARGE SUBUNIT"/>
    <property type="match status" value="1"/>
</dbReference>
<dbReference type="CDD" id="cd04489">
    <property type="entry name" value="ExoVII_LU_OBF"/>
    <property type="match status" value="1"/>
</dbReference>
<dbReference type="InterPro" id="IPR003753">
    <property type="entry name" value="Exonuc_VII_L"/>
</dbReference>
<protein>
    <submittedName>
        <fullName evidence="2">Exodeoxyribonuclease VII large subunit</fullName>
        <ecNumber evidence="2">3.1.11.6</ecNumber>
    </submittedName>
</protein>
<dbReference type="EC" id="3.1.11.6" evidence="2"/>
<evidence type="ECO:0000313" key="2">
    <source>
        <dbReference type="EMBL" id="MBS5830701.1"/>
    </source>
</evidence>
<dbReference type="AlphaFoldDB" id="A0A9E1BAD8"/>
<dbReference type="GO" id="GO:0003676">
    <property type="term" value="F:nucleic acid binding"/>
    <property type="evidence" value="ECO:0007669"/>
    <property type="project" value="InterPro"/>
</dbReference>
<dbReference type="Proteomes" id="UP000824019">
    <property type="component" value="Unassembled WGS sequence"/>
</dbReference>
<dbReference type="GO" id="GO:0008855">
    <property type="term" value="F:exodeoxyribonuclease VII activity"/>
    <property type="evidence" value="ECO:0007669"/>
    <property type="project" value="UniProtKB-EC"/>
</dbReference>
<proteinExistence type="predicted"/>
<dbReference type="PANTHER" id="PTHR30008">
    <property type="entry name" value="EXODEOXYRIBONUCLEASE 7 LARGE SUBUNIT"/>
    <property type="match status" value="1"/>
</dbReference>
<reference evidence="2" key="1">
    <citation type="submission" date="2021-02" db="EMBL/GenBank/DDBJ databases">
        <title>Infant gut strain persistence is associated with maternal origin, phylogeny, and functional potential including surface adhesion and iron acquisition.</title>
        <authorList>
            <person name="Lou Y.C."/>
        </authorList>
    </citation>
    <scope>NUCLEOTIDE SEQUENCE</scope>
    <source>
        <strain evidence="2">L3_101_000G1_dasL3_101_000G1_concoct_7_sub</strain>
    </source>
</reference>
<dbReference type="GO" id="GO:0006308">
    <property type="term" value="P:DNA catabolic process"/>
    <property type="evidence" value="ECO:0007669"/>
    <property type="project" value="InterPro"/>
</dbReference>
<keyword evidence="2" id="KW-0378">Hydrolase</keyword>
<dbReference type="EMBL" id="JAHAKR010000400">
    <property type="protein sequence ID" value="MBS5830701.1"/>
    <property type="molecule type" value="Genomic_DNA"/>
</dbReference>
<feature type="non-terminal residue" evidence="2">
    <location>
        <position position="52"/>
    </location>
</feature>
<dbReference type="GO" id="GO:0009318">
    <property type="term" value="C:exodeoxyribonuclease VII complex"/>
    <property type="evidence" value="ECO:0007669"/>
    <property type="project" value="InterPro"/>
</dbReference>
<gene>
    <name evidence="2" type="ORF">KIC69_07730</name>
</gene>